<feature type="region of interest" description="Disordered" evidence="1">
    <location>
        <begin position="1"/>
        <end position="22"/>
    </location>
</feature>
<evidence type="ECO:0000256" key="1">
    <source>
        <dbReference type="SAM" id="MobiDB-lite"/>
    </source>
</evidence>
<protein>
    <submittedName>
        <fullName evidence="2">Uncharacterized protein</fullName>
    </submittedName>
</protein>
<reference evidence="2" key="1">
    <citation type="submission" date="2021-10" db="EMBL/GenBank/DDBJ databases">
        <title>Collection of gut derived symbiotic bacterial strains cultured from healthy donors.</title>
        <authorList>
            <person name="Lin H."/>
            <person name="Littmann E."/>
            <person name="Claire K."/>
            <person name="Pamer E."/>
        </authorList>
    </citation>
    <scope>NUCLEOTIDE SEQUENCE</scope>
    <source>
        <strain evidence="2">MSK.7.16</strain>
    </source>
</reference>
<feature type="compositionally biased region" description="Basic and acidic residues" evidence="1">
    <location>
        <begin position="1"/>
        <end position="10"/>
    </location>
</feature>
<dbReference type="EMBL" id="JAJCGD010000059">
    <property type="protein sequence ID" value="MCB6829443.1"/>
    <property type="molecule type" value="Genomic_DNA"/>
</dbReference>
<dbReference type="RefSeq" id="WP_227153431.1">
    <property type="nucleotide sequence ID" value="NZ_JAJCGD010000059.1"/>
</dbReference>
<comment type="caution">
    <text evidence="2">The sequence shown here is derived from an EMBL/GenBank/DDBJ whole genome shotgun (WGS) entry which is preliminary data.</text>
</comment>
<evidence type="ECO:0000313" key="2">
    <source>
        <dbReference type="EMBL" id="MCB6829443.1"/>
    </source>
</evidence>
<accession>A0AAW4U862</accession>
<name>A0AAW4U862_9FIRM</name>
<dbReference type="AlphaFoldDB" id="A0AAW4U862"/>
<gene>
    <name evidence="2" type="ORF">LIY65_12195</name>
</gene>
<dbReference type="Proteomes" id="UP001198190">
    <property type="component" value="Unassembled WGS sequence"/>
</dbReference>
<evidence type="ECO:0000313" key="3">
    <source>
        <dbReference type="Proteomes" id="UP001198190"/>
    </source>
</evidence>
<sequence length="62" mass="7115">MGRGGKREGAGRPVGTTKEISTARPGRNIRAYDYEYVLIKEFMKIVRKNPKLAEEFIKNNKM</sequence>
<proteinExistence type="predicted"/>
<organism evidence="2 3">
    <name type="scientific">Megamonas funiformis</name>
    <dbReference type="NCBI Taxonomy" id="437897"/>
    <lineage>
        <taxon>Bacteria</taxon>
        <taxon>Bacillati</taxon>
        <taxon>Bacillota</taxon>
        <taxon>Negativicutes</taxon>
        <taxon>Selenomonadales</taxon>
        <taxon>Selenomonadaceae</taxon>
        <taxon>Megamonas</taxon>
    </lineage>
</organism>